<evidence type="ECO:0000256" key="1">
    <source>
        <dbReference type="SAM" id="MobiDB-lite"/>
    </source>
</evidence>
<dbReference type="EMBL" id="CAIX01000040">
    <property type="protein sequence ID" value="CCI42834.1"/>
    <property type="molecule type" value="Genomic_DNA"/>
</dbReference>
<sequence>MPHGMNAIVAVFDRYTSFCVSFAAIRSLQTTQKMKYIHRFHLMRPFRLRQLRPFPFVNIANQHAVMLRDLAHQVKMSSEKEHDNNNDDTGEKRDTVDDEACRRAPLDYQRHERQHQETEHHLASRPHMQNSQRPPPPMNSGTGSVSRAGAAVTPSPRAASTSTTTRASIMRPTPIMTTQPRLSEMERLKRENTQLSRALVGRTNQLQVVKDEVCKLKADAEERNKRLEVSRTRNAICQKKLDDALKIHAEDGMQLEQMKDGHEQLQLELLKPKSMLQDSKAYMGTQQKQLDEMKQTRVTETFVSTGVQTAETDKVSNSAIRSNQLQHEEDELKMKSIMQEDMELKTEAVKCTTGIEADGNNECEQGATAHGYQMHPENGLITPLRMQVNMLKVKLKDSEYEKEMLQMHLDKLPTGNWKSEEKRDFVPGRNQAAWIINCNQIATFHEHQVHLPNDPITSFWMQARCLEMKLKNCDMDEILVETIGQYEQYLVQHDKCFLMLSRAKRRHSAHNLSIISYPTSFNAIKYSASGSSGYEIGDRDDSELVSLEKTQINGAQSIPLHDPILWFSALPTHELRQTRQEFISVLREIAQSATLAQVVCTAQAQTSELDKSHPEGFTD</sequence>
<feature type="compositionally biased region" description="Low complexity" evidence="1">
    <location>
        <begin position="150"/>
        <end position="168"/>
    </location>
</feature>
<proteinExistence type="predicted"/>
<dbReference type="AlphaFoldDB" id="A0A024G834"/>
<organism evidence="2 3">
    <name type="scientific">Albugo candida</name>
    <dbReference type="NCBI Taxonomy" id="65357"/>
    <lineage>
        <taxon>Eukaryota</taxon>
        <taxon>Sar</taxon>
        <taxon>Stramenopiles</taxon>
        <taxon>Oomycota</taxon>
        <taxon>Peronosporomycetes</taxon>
        <taxon>Albuginales</taxon>
        <taxon>Albuginaceae</taxon>
        <taxon>Albugo</taxon>
    </lineage>
</organism>
<evidence type="ECO:0000313" key="2">
    <source>
        <dbReference type="EMBL" id="CCI42834.1"/>
    </source>
</evidence>
<evidence type="ECO:0000313" key="3">
    <source>
        <dbReference type="Proteomes" id="UP000053237"/>
    </source>
</evidence>
<reference evidence="2 3" key="1">
    <citation type="submission" date="2012-05" db="EMBL/GenBank/DDBJ databases">
        <title>Recombination and specialization in a pathogen metapopulation.</title>
        <authorList>
            <person name="Gardiner A."/>
            <person name="Kemen E."/>
            <person name="Schultz-Larsen T."/>
            <person name="MacLean D."/>
            <person name="Van Oosterhout C."/>
            <person name="Jones J.D.G."/>
        </authorList>
    </citation>
    <scope>NUCLEOTIDE SEQUENCE [LARGE SCALE GENOMIC DNA]</scope>
    <source>
        <strain evidence="2 3">Ac Nc2</strain>
    </source>
</reference>
<comment type="caution">
    <text evidence="2">The sequence shown here is derived from an EMBL/GenBank/DDBJ whole genome shotgun (WGS) entry which is preliminary data.</text>
</comment>
<gene>
    <name evidence="2" type="ORF">BN9_036180</name>
</gene>
<feature type="region of interest" description="Disordered" evidence="1">
    <location>
        <begin position="76"/>
        <end position="173"/>
    </location>
</feature>
<accession>A0A024G834</accession>
<name>A0A024G834_9STRA</name>
<feature type="compositionally biased region" description="Basic and acidic residues" evidence="1">
    <location>
        <begin position="76"/>
        <end position="122"/>
    </location>
</feature>
<keyword evidence="3" id="KW-1185">Reference proteome</keyword>
<protein>
    <submittedName>
        <fullName evidence="2">Uncharacterized protein</fullName>
    </submittedName>
</protein>
<dbReference type="Proteomes" id="UP000053237">
    <property type="component" value="Unassembled WGS sequence"/>
</dbReference>
<dbReference type="InParanoid" id="A0A024G834"/>